<evidence type="ECO:0000259" key="1">
    <source>
        <dbReference type="Pfam" id="PF01636"/>
    </source>
</evidence>
<protein>
    <recommendedName>
        <fullName evidence="1">Aminoglycoside phosphotransferase domain-containing protein</fullName>
    </recommendedName>
</protein>
<dbReference type="InterPro" id="IPR011009">
    <property type="entry name" value="Kinase-like_dom_sf"/>
</dbReference>
<accession>A0A2I9CVZ3</accession>
<organism evidence="2 3">
    <name type="scientific">Deinococcus aerius</name>
    <dbReference type="NCBI Taxonomy" id="200253"/>
    <lineage>
        <taxon>Bacteria</taxon>
        <taxon>Thermotogati</taxon>
        <taxon>Deinococcota</taxon>
        <taxon>Deinococci</taxon>
        <taxon>Deinococcales</taxon>
        <taxon>Deinococcaceae</taxon>
        <taxon>Deinococcus</taxon>
    </lineage>
</organism>
<dbReference type="RefSeq" id="WP_103129527.1">
    <property type="nucleotide sequence ID" value="NZ_BFAG01000007.1"/>
</dbReference>
<dbReference type="InterPro" id="IPR002575">
    <property type="entry name" value="Aminoglycoside_PTrfase"/>
</dbReference>
<proteinExistence type="predicted"/>
<dbReference type="Proteomes" id="UP000236569">
    <property type="component" value="Unassembled WGS sequence"/>
</dbReference>
<dbReference type="Pfam" id="PF01636">
    <property type="entry name" value="APH"/>
    <property type="match status" value="1"/>
</dbReference>
<evidence type="ECO:0000313" key="2">
    <source>
        <dbReference type="EMBL" id="GBF06133.1"/>
    </source>
</evidence>
<dbReference type="OrthoDB" id="141068at2"/>
<reference evidence="3" key="1">
    <citation type="submission" date="2018-01" db="EMBL/GenBank/DDBJ databases">
        <title>Draft Genome Sequence of the Radioresistant Bacterium Deinococcus aerius TR0125, Isolated from the Higher Atmosphere above Japan.</title>
        <authorList>
            <person name="Satoh K."/>
            <person name="Arai H."/>
            <person name="Sanzen T."/>
            <person name="Kawaguchi Y."/>
            <person name="Hayashi H."/>
            <person name="Yokobori S."/>
            <person name="Yamagishi A."/>
            <person name="Oono Y."/>
            <person name="Narumi I."/>
        </authorList>
    </citation>
    <scope>NUCLEOTIDE SEQUENCE [LARGE SCALE GENOMIC DNA]</scope>
    <source>
        <strain evidence="3">TR0125</strain>
    </source>
</reference>
<gene>
    <name evidence="2" type="ORF">DAERI_070131</name>
</gene>
<feature type="domain" description="Aminoglycoside phosphotransferase" evidence="1">
    <location>
        <begin position="145"/>
        <end position="295"/>
    </location>
</feature>
<dbReference type="AlphaFoldDB" id="A0A2I9CVZ3"/>
<dbReference type="EMBL" id="BFAG01000007">
    <property type="protein sequence ID" value="GBF06133.1"/>
    <property type="molecule type" value="Genomic_DNA"/>
</dbReference>
<name>A0A2I9CVZ3_9DEIO</name>
<comment type="caution">
    <text evidence="2">The sequence shown here is derived from an EMBL/GenBank/DDBJ whole genome shotgun (WGS) entry which is preliminary data.</text>
</comment>
<dbReference type="SUPFAM" id="SSF56112">
    <property type="entry name" value="Protein kinase-like (PK-like)"/>
    <property type="match status" value="1"/>
</dbReference>
<keyword evidence="3" id="KW-1185">Reference proteome</keyword>
<evidence type="ECO:0000313" key="3">
    <source>
        <dbReference type="Proteomes" id="UP000236569"/>
    </source>
</evidence>
<sequence length="384" mass="42293">MSSLPPGLLAVDIVEAARQLTGEPNLRLLHVAAEPVAWRVVSEVTHGLQRLRGTSTNGSHTQSWSLILKTLQPDPAGDPSAGSDWEREALAYTSGLLHAAGGFRPARLLHLTRPAPDRIQLWLEDVPDDTPEVWPLDRHALAARHLGEFSGAHPADPPESPDWLWRDWWASFDPAEDREETRAVRLARTWDRPLVRLAFPQPVLGELEQLEADYEGLTRAVGGLPHTLCHLDPGRFNLRSHMRSDGTVETVFLDWQSLGVGPLGADLAMMHFLNLCRFYADPAECGQLDEAGFAAYWRGVRSQRPGVSHEEARLGYTAAAALRTATVVRLLVAELAAEGAAGRRVGQWGEKRGWSLERSLEGWGRGMAFLLSLGAEARWLAGLP</sequence>
<dbReference type="Gene3D" id="3.90.1200.10">
    <property type="match status" value="1"/>
</dbReference>